<dbReference type="EMBL" id="GBRH01272020">
    <property type="protein sequence ID" value="JAD25875.1"/>
    <property type="molecule type" value="Transcribed_RNA"/>
</dbReference>
<accession>A0A0A9SVG2</accession>
<sequence>MAQEHIHLKEGIRQLPGKNAFIQTNVNRLNKLNKRR</sequence>
<name>A0A0A9SVG2_ARUDO</name>
<organism evidence="1">
    <name type="scientific">Arundo donax</name>
    <name type="common">Giant reed</name>
    <name type="synonym">Donax arundinaceus</name>
    <dbReference type="NCBI Taxonomy" id="35708"/>
    <lineage>
        <taxon>Eukaryota</taxon>
        <taxon>Viridiplantae</taxon>
        <taxon>Streptophyta</taxon>
        <taxon>Embryophyta</taxon>
        <taxon>Tracheophyta</taxon>
        <taxon>Spermatophyta</taxon>
        <taxon>Magnoliopsida</taxon>
        <taxon>Liliopsida</taxon>
        <taxon>Poales</taxon>
        <taxon>Poaceae</taxon>
        <taxon>PACMAD clade</taxon>
        <taxon>Arundinoideae</taxon>
        <taxon>Arundineae</taxon>
        <taxon>Arundo</taxon>
    </lineage>
</organism>
<dbReference type="AlphaFoldDB" id="A0A0A9SVG2"/>
<proteinExistence type="predicted"/>
<reference evidence="1" key="1">
    <citation type="submission" date="2014-09" db="EMBL/GenBank/DDBJ databases">
        <authorList>
            <person name="Magalhaes I.L.F."/>
            <person name="Oliveira U."/>
            <person name="Santos F.R."/>
            <person name="Vidigal T.H.D.A."/>
            <person name="Brescovit A.D."/>
            <person name="Santos A.J."/>
        </authorList>
    </citation>
    <scope>NUCLEOTIDE SEQUENCE</scope>
    <source>
        <tissue evidence="1">Shoot tissue taken approximately 20 cm above the soil surface</tissue>
    </source>
</reference>
<evidence type="ECO:0000313" key="1">
    <source>
        <dbReference type="EMBL" id="JAD25875.1"/>
    </source>
</evidence>
<protein>
    <submittedName>
        <fullName evidence="1">Uncharacterized protein</fullName>
    </submittedName>
</protein>
<reference evidence="1" key="2">
    <citation type="journal article" date="2015" name="Data Brief">
        <title>Shoot transcriptome of the giant reed, Arundo donax.</title>
        <authorList>
            <person name="Barrero R.A."/>
            <person name="Guerrero F.D."/>
            <person name="Moolhuijzen P."/>
            <person name="Goolsby J.A."/>
            <person name="Tidwell J."/>
            <person name="Bellgard S.E."/>
            <person name="Bellgard M.I."/>
        </authorList>
    </citation>
    <scope>NUCLEOTIDE SEQUENCE</scope>
    <source>
        <tissue evidence="1">Shoot tissue taken approximately 20 cm above the soil surface</tissue>
    </source>
</reference>